<dbReference type="Pfam" id="PF04055">
    <property type="entry name" value="Radical_SAM"/>
    <property type="match status" value="1"/>
</dbReference>
<protein>
    <recommendedName>
        <fullName evidence="8">7-carboxy-7-deazaguanine synthase</fullName>
        <shortName evidence="8">CDG synthase</shortName>
        <ecNumber evidence="8">4.3.99.3</ecNumber>
    </recommendedName>
    <alternativeName>
        <fullName evidence="8">Queuosine biosynthesis protein QueE</fullName>
    </alternativeName>
</protein>
<comment type="function">
    <text evidence="8">Catalyzes the complex heterocyclic radical-mediated conversion of 6-carboxy-5,6,7,8-tetrahydropterin (CPH4) to 7-carboxy-7-deazaguanine (CDG), a step common to the biosynthetic pathways of all 7-deazapurine-containing compounds.</text>
</comment>
<dbReference type="GO" id="GO:1904047">
    <property type="term" value="F:S-adenosyl-L-methionine binding"/>
    <property type="evidence" value="ECO:0007669"/>
    <property type="project" value="UniProtKB-UniRule"/>
</dbReference>
<comment type="cofactor">
    <cofactor evidence="8">
        <name>Mg(2+)</name>
        <dbReference type="ChEBI" id="CHEBI:18420"/>
    </cofactor>
</comment>
<feature type="binding site" evidence="8">
    <location>
        <begin position="12"/>
        <end position="14"/>
    </location>
    <ligand>
        <name>substrate</name>
    </ligand>
</feature>
<dbReference type="PIRSF" id="PIRSF000370">
    <property type="entry name" value="QueE"/>
    <property type="match status" value="1"/>
</dbReference>
<dbReference type="InterPro" id="IPR007197">
    <property type="entry name" value="rSAM"/>
</dbReference>
<evidence type="ECO:0000256" key="5">
    <source>
        <dbReference type="ARBA" id="ARBA00023004"/>
    </source>
</evidence>
<dbReference type="SUPFAM" id="SSF102114">
    <property type="entry name" value="Radical SAM enzymes"/>
    <property type="match status" value="1"/>
</dbReference>
<feature type="binding site" evidence="8">
    <location>
        <begin position="37"/>
        <end position="39"/>
    </location>
    <ligand>
        <name>S-adenosyl-L-methionine</name>
        <dbReference type="ChEBI" id="CHEBI:59789"/>
    </ligand>
</feature>
<dbReference type="Proteomes" id="UP000291236">
    <property type="component" value="Chromosome"/>
</dbReference>
<keyword evidence="3 8" id="KW-0479">Metal-binding</keyword>
<keyword evidence="2 8" id="KW-0949">S-adenosyl-L-methionine</keyword>
<evidence type="ECO:0000313" key="10">
    <source>
        <dbReference type="EMBL" id="BBH51982.1"/>
    </source>
</evidence>
<dbReference type="HAMAP" id="MF_00917">
    <property type="entry name" value="QueE"/>
    <property type="match status" value="1"/>
</dbReference>
<organism evidence="10 11">
    <name type="scientific">Fluviispira sanaruensis</name>
    <dbReference type="NCBI Taxonomy" id="2493639"/>
    <lineage>
        <taxon>Bacteria</taxon>
        <taxon>Pseudomonadati</taxon>
        <taxon>Bdellovibrionota</taxon>
        <taxon>Oligoflexia</taxon>
        <taxon>Silvanigrellales</taxon>
        <taxon>Silvanigrellaceae</taxon>
        <taxon>Fluviispira</taxon>
    </lineage>
</organism>
<evidence type="ECO:0000256" key="6">
    <source>
        <dbReference type="ARBA" id="ARBA00023014"/>
    </source>
</evidence>
<evidence type="ECO:0000256" key="8">
    <source>
        <dbReference type="HAMAP-Rule" id="MF_00917"/>
    </source>
</evidence>
<keyword evidence="8" id="KW-0671">Queuosine biosynthesis</keyword>
<dbReference type="GO" id="GO:0008616">
    <property type="term" value="P:tRNA queuosine(34) biosynthetic process"/>
    <property type="evidence" value="ECO:0007669"/>
    <property type="project" value="UniProtKB-UniRule"/>
</dbReference>
<feature type="binding site" evidence="8">
    <location>
        <position position="27"/>
    </location>
    <ligand>
        <name>substrate</name>
    </ligand>
</feature>
<reference evidence="10 11" key="1">
    <citation type="submission" date="2018-12" db="EMBL/GenBank/DDBJ databases">
        <title>Rubrispira sanarue gen. nov., sp., nov., a member of the order Silvanigrellales, isolated from a brackish lake in Hamamatsu Japan.</title>
        <authorList>
            <person name="Maejima Y."/>
            <person name="Iino T."/>
            <person name="Muraguchi Y."/>
            <person name="Fukuda K."/>
            <person name="Nojiri H."/>
            <person name="Ohkuma M."/>
            <person name="Moriuchi R."/>
            <person name="Dohra H."/>
            <person name="Kimbara K."/>
            <person name="Shintani M."/>
        </authorList>
    </citation>
    <scope>NUCLEOTIDE SEQUENCE [LARGE SCALE GENOMIC DNA]</scope>
    <source>
        <strain evidence="10 11">RF1110005</strain>
    </source>
</reference>
<dbReference type="PROSITE" id="PS51918">
    <property type="entry name" value="RADICAL_SAM"/>
    <property type="match status" value="1"/>
</dbReference>
<feature type="binding site" evidence="8">
    <location>
        <begin position="137"/>
        <end position="139"/>
    </location>
    <ligand>
        <name>S-adenosyl-L-methionine</name>
        <dbReference type="ChEBI" id="CHEBI:59789"/>
    </ligand>
</feature>
<dbReference type="PANTHER" id="PTHR42836">
    <property type="entry name" value="7-CARBOXY-7-DEAZAGUANINE SYNTHASE"/>
    <property type="match status" value="1"/>
</dbReference>
<feature type="binding site" evidence="8">
    <location>
        <position position="35"/>
    </location>
    <ligand>
        <name>[4Fe-4S] cluster</name>
        <dbReference type="ChEBI" id="CHEBI:49883"/>
        <note>4Fe-4S-S-AdoMet</note>
    </ligand>
</feature>
<feature type="binding site" evidence="8">
    <location>
        <position position="40"/>
    </location>
    <ligand>
        <name>Mg(2+)</name>
        <dbReference type="ChEBI" id="CHEBI:18420"/>
    </ligand>
</feature>
<feature type="binding site" evidence="8">
    <location>
        <position position="85"/>
    </location>
    <ligand>
        <name>substrate</name>
    </ligand>
</feature>
<feature type="binding site" evidence="8">
    <location>
        <position position="31"/>
    </location>
    <ligand>
        <name>[4Fe-4S] cluster</name>
        <dbReference type="ChEBI" id="CHEBI:49883"/>
        <note>4Fe-4S-S-AdoMet</note>
    </ligand>
</feature>
<dbReference type="EC" id="4.3.99.3" evidence="8"/>
<comment type="cofactor">
    <cofactor evidence="8">
        <name>[4Fe-4S] cluster</name>
        <dbReference type="ChEBI" id="CHEBI:49883"/>
    </cofactor>
    <text evidence="8">Binds 1 [4Fe-4S] cluster. The cluster is coordinated with 3 cysteines and an exchangeable S-adenosyl-L-methionine.</text>
</comment>
<keyword evidence="7 8" id="KW-0456">Lyase</keyword>
<evidence type="ECO:0000313" key="11">
    <source>
        <dbReference type="Proteomes" id="UP000291236"/>
    </source>
</evidence>
<evidence type="ECO:0000256" key="4">
    <source>
        <dbReference type="ARBA" id="ARBA00022842"/>
    </source>
</evidence>
<accession>A0A4P2VT04</accession>
<dbReference type="RefSeq" id="WP_130606031.1">
    <property type="nucleotide sequence ID" value="NZ_AP019368.1"/>
</dbReference>
<comment type="caution">
    <text evidence="8">Lacks conserved residue(s) required for the propagation of feature annotation.</text>
</comment>
<dbReference type="PANTHER" id="PTHR42836:SF1">
    <property type="entry name" value="7-CARBOXY-7-DEAZAGUANINE SYNTHASE"/>
    <property type="match status" value="1"/>
</dbReference>
<dbReference type="GO" id="GO:0000287">
    <property type="term" value="F:magnesium ion binding"/>
    <property type="evidence" value="ECO:0007669"/>
    <property type="project" value="UniProtKB-UniRule"/>
</dbReference>
<dbReference type="AlphaFoldDB" id="A0A4P2VT04"/>
<keyword evidence="6 8" id="KW-0411">Iron-sulfur</keyword>
<evidence type="ECO:0000256" key="3">
    <source>
        <dbReference type="ARBA" id="ARBA00022723"/>
    </source>
</evidence>
<evidence type="ECO:0000259" key="9">
    <source>
        <dbReference type="PROSITE" id="PS51918"/>
    </source>
</evidence>
<keyword evidence="1 8" id="KW-0004">4Fe-4S</keyword>
<dbReference type="InterPro" id="IPR058240">
    <property type="entry name" value="rSAM_sf"/>
</dbReference>
<comment type="catalytic activity">
    <reaction evidence="8">
        <text>6-carboxy-5,6,7,8-tetrahydropterin + H(+) = 7-carboxy-7-carbaguanine + NH4(+)</text>
        <dbReference type="Rhea" id="RHEA:27974"/>
        <dbReference type="ChEBI" id="CHEBI:15378"/>
        <dbReference type="ChEBI" id="CHEBI:28938"/>
        <dbReference type="ChEBI" id="CHEBI:61032"/>
        <dbReference type="ChEBI" id="CHEBI:61036"/>
        <dbReference type="EC" id="4.3.99.3"/>
    </reaction>
</comment>
<dbReference type="InterPro" id="IPR024924">
    <property type="entry name" value="7-CO-7-deazaguanine_synth-like"/>
</dbReference>
<dbReference type="SFLD" id="SFLDS00029">
    <property type="entry name" value="Radical_SAM"/>
    <property type="match status" value="1"/>
</dbReference>
<feature type="binding site" evidence="8">
    <location>
        <position position="38"/>
    </location>
    <ligand>
        <name>[4Fe-4S] cluster</name>
        <dbReference type="ChEBI" id="CHEBI:49883"/>
        <note>4Fe-4S-S-AdoMet</note>
    </ligand>
</feature>
<keyword evidence="4 8" id="KW-0460">Magnesium</keyword>
<comment type="similarity">
    <text evidence="8">Belongs to the radical SAM superfamily. 7-carboxy-7-deazaguanine synthase family.</text>
</comment>
<proteinExistence type="inferred from homology"/>
<feature type="domain" description="Radical SAM core" evidence="9">
    <location>
        <begin position="18"/>
        <end position="237"/>
    </location>
</feature>
<dbReference type="OrthoDB" id="5291284at2"/>
<comment type="cofactor">
    <cofactor evidence="8">
        <name>S-adenosyl-L-methionine</name>
        <dbReference type="ChEBI" id="CHEBI:59789"/>
    </cofactor>
    <text evidence="8">Binds 1 S-adenosyl-L-methionine per subunit.</text>
</comment>
<evidence type="ECO:0000256" key="1">
    <source>
        <dbReference type="ARBA" id="ARBA00022485"/>
    </source>
</evidence>
<evidence type="ECO:0000256" key="7">
    <source>
        <dbReference type="ARBA" id="ARBA00023239"/>
    </source>
</evidence>
<evidence type="ECO:0000256" key="2">
    <source>
        <dbReference type="ARBA" id="ARBA00022691"/>
    </source>
</evidence>
<dbReference type="GO" id="GO:0051539">
    <property type="term" value="F:4 iron, 4 sulfur cluster binding"/>
    <property type="evidence" value="ECO:0007669"/>
    <property type="project" value="UniProtKB-UniRule"/>
</dbReference>
<keyword evidence="5 8" id="KW-0408">Iron</keyword>
<dbReference type="InterPro" id="IPR013785">
    <property type="entry name" value="Aldolase_TIM"/>
</dbReference>
<name>A0A4P2VT04_FLUSA</name>
<comment type="pathway">
    <text evidence="8">Purine metabolism; 7-cyano-7-deazaguanine biosynthesis.</text>
</comment>
<dbReference type="GO" id="GO:0016840">
    <property type="term" value="F:carbon-nitrogen lyase activity"/>
    <property type="evidence" value="ECO:0007669"/>
    <property type="project" value="UniProtKB-UniRule"/>
</dbReference>
<dbReference type="UniPathway" id="UPA00391"/>
<sequence length="241" mass="27607">MSFLINEIYPCLQGEGVNTGSPSLLVRFHICNLRCTWCDTPYTHTFKSDPVDKKNPSGKQKFVRFSLAELVKRLKEFPQKHLILSGGEPTLHNLGLLMRTLGDEYSAEVESNGTRIPHKQIPNFLVTDYNLMQWNISPKFSNAGENLVPEALAHWAELAKNHAHVYFKFVIRKDYLNADMQEIISIINQHKISANKVLLMPEGTTIQSQIENIWLHDECLKHGFRYAPRLHVLLFGNLRGV</sequence>
<gene>
    <name evidence="8" type="primary">queE</name>
    <name evidence="10" type="ORF">JCM31447_04140</name>
</gene>
<dbReference type="EMBL" id="AP019368">
    <property type="protein sequence ID" value="BBH51982.1"/>
    <property type="molecule type" value="Genomic_DNA"/>
</dbReference>
<keyword evidence="11" id="KW-1185">Reference proteome</keyword>
<feature type="binding site" evidence="8">
    <location>
        <position position="87"/>
    </location>
    <ligand>
        <name>S-adenosyl-L-methionine</name>
        <dbReference type="ChEBI" id="CHEBI:59789"/>
    </ligand>
</feature>
<dbReference type="Gene3D" id="3.20.20.70">
    <property type="entry name" value="Aldolase class I"/>
    <property type="match status" value="1"/>
</dbReference>
<comment type="subunit">
    <text evidence="8">Homodimer.</text>
</comment>
<dbReference type="KEGG" id="sbf:JCM31447_04140"/>